<evidence type="ECO:0000259" key="4">
    <source>
        <dbReference type="Pfam" id="PF24394"/>
    </source>
</evidence>
<dbReference type="Pfam" id="PF24384">
    <property type="entry name" value="Ig_TMM62"/>
    <property type="match status" value="1"/>
</dbReference>
<dbReference type="Proteomes" id="UP001153737">
    <property type="component" value="Chromosome 6"/>
</dbReference>
<feature type="transmembrane region" description="Helical" evidence="1">
    <location>
        <begin position="442"/>
        <end position="465"/>
    </location>
</feature>
<keyword evidence="6" id="KW-1185">Reference proteome</keyword>
<feature type="domain" description="Calcineurin-like phosphoesterase" evidence="2">
    <location>
        <begin position="54"/>
        <end position="267"/>
    </location>
</feature>
<dbReference type="Pfam" id="PF00149">
    <property type="entry name" value="Metallophos"/>
    <property type="match status" value="1"/>
</dbReference>
<keyword evidence="1" id="KW-0812">Transmembrane</keyword>
<organism evidence="5 6">
    <name type="scientific">Phaedon cochleariae</name>
    <name type="common">Mustard beetle</name>
    <dbReference type="NCBI Taxonomy" id="80249"/>
    <lineage>
        <taxon>Eukaryota</taxon>
        <taxon>Metazoa</taxon>
        <taxon>Ecdysozoa</taxon>
        <taxon>Arthropoda</taxon>
        <taxon>Hexapoda</taxon>
        <taxon>Insecta</taxon>
        <taxon>Pterygota</taxon>
        <taxon>Neoptera</taxon>
        <taxon>Endopterygota</taxon>
        <taxon>Coleoptera</taxon>
        <taxon>Polyphaga</taxon>
        <taxon>Cucujiformia</taxon>
        <taxon>Chrysomeloidea</taxon>
        <taxon>Chrysomelidae</taxon>
        <taxon>Chrysomelinae</taxon>
        <taxon>Chrysomelini</taxon>
        <taxon>Phaedon</taxon>
    </lineage>
</organism>
<dbReference type="PANTHER" id="PTHR14795:SF0">
    <property type="entry name" value="TRANSMEMBRANE PROTEIN 62"/>
    <property type="match status" value="1"/>
</dbReference>
<dbReference type="Gene3D" id="3.60.21.10">
    <property type="match status" value="1"/>
</dbReference>
<feature type="domain" description="TMEM62 C-terminal" evidence="4">
    <location>
        <begin position="437"/>
        <end position="567"/>
    </location>
</feature>
<reference evidence="5" key="1">
    <citation type="submission" date="2022-01" db="EMBL/GenBank/DDBJ databases">
        <authorList>
            <person name="King R."/>
        </authorList>
    </citation>
    <scope>NUCLEOTIDE SEQUENCE</scope>
</reference>
<dbReference type="InterPro" id="IPR004843">
    <property type="entry name" value="Calcineurin-like_PHP"/>
</dbReference>
<dbReference type="SUPFAM" id="SSF56300">
    <property type="entry name" value="Metallo-dependent phosphatases"/>
    <property type="match status" value="1"/>
</dbReference>
<proteinExistence type="predicted"/>
<dbReference type="CDD" id="cd07401">
    <property type="entry name" value="MPP_TMEM62_N"/>
    <property type="match status" value="1"/>
</dbReference>
<dbReference type="Pfam" id="PF24394">
    <property type="entry name" value="TMEM62_C"/>
    <property type="match status" value="1"/>
</dbReference>
<dbReference type="OrthoDB" id="27234at2759"/>
<gene>
    <name evidence="5" type="ORF">PHAECO_LOCUS10511</name>
</gene>
<dbReference type="PANTHER" id="PTHR14795">
    <property type="entry name" value="HELICASE RELATED"/>
    <property type="match status" value="1"/>
</dbReference>
<feature type="transmembrane region" description="Helical" evidence="1">
    <location>
        <begin position="546"/>
        <end position="568"/>
    </location>
</feature>
<dbReference type="InterPro" id="IPR041871">
    <property type="entry name" value="MPP_TMEM62"/>
</dbReference>
<evidence type="ECO:0008006" key="7">
    <source>
        <dbReference type="Google" id="ProtNLM"/>
    </source>
</evidence>
<evidence type="ECO:0000313" key="6">
    <source>
        <dbReference type="Proteomes" id="UP001153737"/>
    </source>
</evidence>
<evidence type="ECO:0000313" key="5">
    <source>
        <dbReference type="EMBL" id="CAG9823206.1"/>
    </source>
</evidence>
<evidence type="ECO:0000256" key="1">
    <source>
        <dbReference type="SAM" id="Phobius"/>
    </source>
</evidence>
<dbReference type="InterPro" id="IPR029052">
    <property type="entry name" value="Metallo-depent_PP-like"/>
</dbReference>
<dbReference type="InterPro" id="IPR056230">
    <property type="entry name" value="TMEM62_C"/>
</dbReference>
<protein>
    <recommendedName>
        <fullName evidence="7">Calcineurin-like phosphoesterase domain-containing protein</fullName>
    </recommendedName>
</protein>
<reference evidence="5" key="2">
    <citation type="submission" date="2022-10" db="EMBL/GenBank/DDBJ databases">
        <authorList>
            <consortium name="ENA_rothamsted_submissions"/>
            <consortium name="culmorum"/>
            <person name="King R."/>
        </authorList>
    </citation>
    <scope>NUCLEOTIDE SEQUENCE</scope>
</reference>
<evidence type="ECO:0000259" key="3">
    <source>
        <dbReference type="Pfam" id="PF24384"/>
    </source>
</evidence>
<accession>A0A9N9SK87</accession>
<sequence length="671" mass="77458">MRVTKFTVGILVSMILLSIFFANLLNLLSTQALTTDEFTKDNFINVTDTSENLMWFLQISDIHISIFRDPLRITEFKEFCQYTISTIKPMVVLASGDLTDAKTKDAIGSKQYEDEWRYYRDILKETHVKEKTLWLDIRGNHDNFNVADLSSKQNYFTNYSVQGRAHPRSYMYQMRKRNTLYTFIGIDACLEPGPRRPFNFVGMLDDVEVDEINSLIKKTESSPSNYTIFFGHFPTSCILTTSGTESARDLIGKHKKGLVYVCGHLHRLGGLVPKMYTLQKAGFLELELGDWKDNRVYRLLAIDHGMLSFIDIHHRQWPVVLITTPKHALFMNPAKENINILRHSTNIRILAFSLSRIDFVKVKIDDGSWIQCKRVKGPLFVAPWNPHDYLQGLHNIEVFVKDVDGRTRSDLQPFSLDGTRLSFGVLSKLALMTNASVIFKSFFYVMMVLTVLPLVLIRYIHFLVAGGKLVKPRARKSCWFSWLRKMWILTTVDRLFWPVVLYPVYLAVGPWSIGHIVEEHVGAIFAWGIYVNGTFLPGAFTYCYGFVQFVTFQIPLTCIVANAVFFRFQELQSKYERKETLTRKICRHMPFTVIFSIQVIMAYLFWLAYGTMAFFLGPLRTWSLLLAAILYYQALHLPEKCIRRALEVWHVSSDANVEETDLNVSPAEKSN</sequence>
<keyword evidence="1" id="KW-1133">Transmembrane helix</keyword>
<dbReference type="EMBL" id="OU896712">
    <property type="protein sequence ID" value="CAG9823206.1"/>
    <property type="molecule type" value="Genomic_DNA"/>
</dbReference>
<feature type="transmembrane region" description="Helical" evidence="1">
    <location>
        <begin position="615"/>
        <end position="634"/>
    </location>
</feature>
<name>A0A9N9SK87_PHACE</name>
<evidence type="ECO:0000259" key="2">
    <source>
        <dbReference type="Pfam" id="PF00149"/>
    </source>
</evidence>
<feature type="domain" description="TMEM62 Ig-like" evidence="3">
    <location>
        <begin position="316"/>
        <end position="419"/>
    </location>
</feature>
<keyword evidence="1" id="KW-0472">Membrane</keyword>
<dbReference type="AlphaFoldDB" id="A0A9N9SK87"/>
<dbReference type="InterPro" id="IPR056229">
    <property type="entry name" value="Ig_TMM62"/>
</dbReference>
<feature type="transmembrane region" description="Helical" evidence="1">
    <location>
        <begin position="589"/>
        <end position="609"/>
    </location>
</feature>
<dbReference type="GO" id="GO:0016787">
    <property type="term" value="F:hydrolase activity"/>
    <property type="evidence" value="ECO:0007669"/>
    <property type="project" value="InterPro"/>
</dbReference>